<name>A0AAD7SIN2_9TELE</name>
<evidence type="ECO:0000259" key="12">
    <source>
        <dbReference type="SMART" id="SM01364"/>
    </source>
</evidence>
<evidence type="ECO:0000256" key="3">
    <source>
        <dbReference type="ARBA" id="ARBA00004613"/>
    </source>
</evidence>
<comment type="caution">
    <text evidence="14">The sequence shown here is derived from an EMBL/GenBank/DDBJ whole genome shotgun (WGS) entry which is preliminary data.</text>
</comment>
<dbReference type="GO" id="GO:0005576">
    <property type="term" value="C:extracellular region"/>
    <property type="evidence" value="ECO:0007669"/>
    <property type="project" value="UniProtKB-SubCell"/>
</dbReference>
<dbReference type="AlphaFoldDB" id="A0AAD7SIN2"/>
<feature type="domain" description="Opiodes neuropeptide" evidence="13">
    <location>
        <begin position="251"/>
        <end position="281"/>
    </location>
</feature>
<evidence type="ECO:0000259" key="13">
    <source>
        <dbReference type="SMART" id="SM01365"/>
    </source>
</evidence>
<dbReference type="PANTHER" id="PTHR11416:SF7">
    <property type="entry name" value="PRO-OPIOMELANOCORTIN"/>
    <property type="match status" value="1"/>
</dbReference>
<protein>
    <recommendedName>
        <fullName evidence="16">Met-enkephalin</fullName>
    </recommendedName>
</protein>
<evidence type="ECO:0000259" key="11">
    <source>
        <dbReference type="SMART" id="SM01363"/>
    </source>
</evidence>
<evidence type="ECO:0000256" key="10">
    <source>
        <dbReference type="SAM" id="MobiDB-lite"/>
    </source>
</evidence>
<keyword evidence="7" id="KW-0372">Hormone</keyword>
<evidence type="ECO:0000256" key="8">
    <source>
        <dbReference type="ARBA" id="ARBA00022729"/>
    </source>
</evidence>
<dbReference type="SMART" id="SM01365">
    <property type="entry name" value="Op_neuropeptide"/>
    <property type="match status" value="1"/>
</dbReference>
<sequence>MWLSTCGQQYKRDPLGRQTLKTEKEQLSPTKRSFCAIKRVIKTPTEKQEESCLGQRGEVMVDGATMLCPAWLVALVLLCAGSFEVNGQCWEQERCGGLSSEENILECIHLCQSDLTDESPVYPGNGHLKPPPEAEHMDTEGEGEAEETAVPQLEEKRSYSMEHFRWGKPVGRKRRPVKIFPNIVEESTEAYPLKARRELSGELDYPLEEEEEEEEQDVAQDHPQLSPQEKKDGTYKMKHFRWSGPYASKRYGGFMKSWDEHSQKPLMTLFKNAIIKDDQQKRAQ</sequence>
<keyword evidence="6" id="KW-0165">Cleavage on pair of basic residues</keyword>
<comment type="function">
    <text evidence="1">Stimulates the adrenal glands to release cortisol.</text>
</comment>
<evidence type="ECO:0000256" key="7">
    <source>
        <dbReference type="ARBA" id="ARBA00022702"/>
    </source>
</evidence>
<dbReference type="GO" id="GO:0007218">
    <property type="term" value="P:neuropeptide signaling pathway"/>
    <property type="evidence" value="ECO:0007669"/>
    <property type="project" value="UniProtKB-KW"/>
</dbReference>
<evidence type="ECO:0000256" key="1">
    <source>
        <dbReference type="ARBA" id="ARBA00002965"/>
    </source>
</evidence>
<feature type="compositionally biased region" description="Basic and acidic residues" evidence="10">
    <location>
        <begin position="130"/>
        <end position="139"/>
    </location>
</feature>
<feature type="compositionally biased region" description="Acidic residues" evidence="10">
    <location>
        <begin position="207"/>
        <end position="218"/>
    </location>
</feature>
<keyword evidence="15" id="KW-1185">Reference proteome</keyword>
<accession>A0AAD7SIN2</accession>
<feature type="domain" description="Pro-opiomelanocortin/corticotropin ACTH central region" evidence="11">
    <location>
        <begin position="158"/>
        <end position="195"/>
    </location>
</feature>
<dbReference type="InterPro" id="IPR013531">
    <property type="entry name" value="Mcrtin_ACTH_cent"/>
</dbReference>
<evidence type="ECO:0000313" key="14">
    <source>
        <dbReference type="EMBL" id="KAJ8402832.1"/>
    </source>
</evidence>
<reference evidence="14" key="1">
    <citation type="journal article" date="2023" name="Science">
        <title>Genome structures resolve the early diversification of teleost fishes.</title>
        <authorList>
            <person name="Parey E."/>
            <person name="Louis A."/>
            <person name="Montfort J."/>
            <person name="Bouchez O."/>
            <person name="Roques C."/>
            <person name="Iampietro C."/>
            <person name="Lluch J."/>
            <person name="Castinel A."/>
            <person name="Donnadieu C."/>
            <person name="Desvignes T."/>
            <person name="Floi Bucao C."/>
            <person name="Jouanno E."/>
            <person name="Wen M."/>
            <person name="Mejri S."/>
            <person name="Dirks R."/>
            <person name="Jansen H."/>
            <person name="Henkel C."/>
            <person name="Chen W.J."/>
            <person name="Zahm M."/>
            <person name="Cabau C."/>
            <person name="Klopp C."/>
            <person name="Thompson A.W."/>
            <person name="Robinson-Rechavi M."/>
            <person name="Braasch I."/>
            <person name="Lecointre G."/>
            <person name="Bobe J."/>
            <person name="Postlethwait J.H."/>
            <person name="Berthelot C."/>
            <person name="Roest Crollius H."/>
            <person name="Guiguen Y."/>
        </authorList>
    </citation>
    <scope>NUCLEOTIDE SEQUENCE</scope>
    <source>
        <strain evidence="14">NC1722</strain>
    </source>
</reference>
<evidence type="ECO:0000256" key="5">
    <source>
        <dbReference type="ARBA" id="ARBA00022525"/>
    </source>
</evidence>
<dbReference type="InterPro" id="IPR013532">
    <property type="entry name" value="Opioid_neuropept"/>
</dbReference>
<dbReference type="Pfam" id="PF00976">
    <property type="entry name" value="ACTH_domain"/>
    <property type="match status" value="2"/>
</dbReference>
<dbReference type="SMART" id="SM01364">
    <property type="entry name" value="NPP"/>
    <property type="match status" value="1"/>
</dbReference>
<dbReference type="InterPro" id="IPR050878">
    <property type="entry name" value="POMC-derived_peptides"/>
</dbReference>
<evidence type="ECO:0000313" key="15">
    <source>
        <dbReference type="Proteomes" id="UP001221898"/>
    </source>
</evidence>
<evidence type="ECO:0000256" key="9">
    <source>
        <dbReference type="ARBA" id="ARBA00023205"/>
    </source>
</evidence>
<dbReference type="Pfam" id="PF08384">
    <property type="entry name" value="NPP"/>
    <property type="match status" value="1"/>
</dbReference>
<feature type="region of interest" description="Disordered" evidence="10">
    <location>
        <begin position="126"/>
        <end position="152"/>
    </location>
</feature>
<evidence type="ECO:0000256" key="4">
    <source>
        <dbReference type="ARBA" id="ARBA00005832"/>
    </source>
</evidence>
<dbReference type="PRINTS" id="PR00383">
    <property type="entry name" value="MELANOCORTIN"/>
</dbReference>
<proteinExistence type="inferred from homology"/>
<organism evidence="14 15">
    <name type="scientific">Aldrovandia affinis</name>
    <dbReference type="NCBI Taxonomy" id="143900"/>
    <lineage>
        <taxon>Eukaryota</taxon>
        <taxon>Metazoa</taxon>
        <taxon>Chordata</taxon>
        <taxon>Craniata</taxon>
        <taxon>Vertebrata</taxon>
        <taxon>Euteleostomi</taxon>
        <taxon>Actinopterygii</taxon>
        <taxon>Neopterygii</taxon>
        <taxon>Teleostei</taxon>
        <taxon>Notacanthiformes</taxon>
        <taxon>Halosauridae</taxon>
        <taxon>Aldrovandia</taxon>
    </lineage>
</organism>
<dbReference type="InterPro" id="IPR001941">
    <property type="entry name" value="PMOC"/>
</dbReference>
<keyword evidence="8" id="KW-0732">Signal</keyword>
<evidence type="ECO:0000256" key="6">
    <source>
        <dbReference type="ARBA" id="ARBA00022685"/>
    </source>
</evidence>
<evidence type="ECO:0000256" key="2">
    <source>
        <dbReference type="ARBA" id="ARBA00003192"/>
    </source>
</evidence>
<gene>
    <name evidence="14" type="ORF">AAFF_G00361460</name>
</gene>
<dbReference type="Pfam" id="PF08035">
    <property type="entry name" value="Op_neuropeptide"/>
    <property type="match status" value="1"/>
</dbReference>
<dbReference type="Proteomes" id="UP001221898">
    <property type="component" value="Unassembled WGS sequence"/>
</dbReference>
<feature type="domain" description="Pro-opiomelanocortin/corticotropin ACTH central region" evidence="11">
    <location>
        <begin position="234"/>
        <end position="270"/>
    </location>
</feature>
<comment type="function">
    <text evidence="2">Endogenous opiate.</text>
</comment>
<dbReference type="EMBL" id="JAINUG010000061">
    <property type="protein sequence ID" value="KAJ8402832.1"/>
    <property type="molecule type" value="Genomic_DNA"/>
</dbReference>
<dbReference type="SMART" id="SM01363">
    <property type="entry name" value="ACTH_domain"/>
    <property type="match status" value="2"/>
</dbReference>
<keyword evidence="5" id="KW-0964">Secreted</keyword>
<evidence type="ECO:0008006" key="16">
    <source>
        <dbReference type="Google" id="ProtNLM"/>
    </source>
</evidence>
<dbReference type="PANTHER" id="PTHR11416">
    <property type="entry name" value="PRO-OPIOMELANOCORTIN"/>
    <property type="match status" value="1"/>
</dbReference>
<keyword evidence="9" id="KW-0257">Endorphin</keyword>
<dbReference type="GO" id="GO:0005184">
    <property type="term" value="F:neuropeptide hormone activity"/>
    <property type="evidence" value="ECO:0007669"/>
    <property type="project" value="TreeGrafter"/>
</dbReference>
<comment type="subcellular location">
    <subcellularLocation>
        <location evidence="3">Secreted</location>
    </subcellularLocation>
</comment>
<feature type="domain" description="Pro-opiomelanocortin N-terminal" evidence="12">
    <location>
        <begin position="88"/>
        <end position="132"/>
    </location>
</feature>
<dbReference type="InterPro" id="IPR013593">
    <property type="entry name" value="Melanocortin_N"/>
</dbReference>
<feature type="region of interest" description="Disordered" evidence="10">
    <location>
        <begin position="207"/>
        <end position="237"/>
    </location>
</feature>
<comment type="similarity">
    <text evidence="4">Belongs to the POMC family.</text>
</comment>